<dbReference type="InterPro" id="IPR017896">
    <property type="entry name" value="4Fe4S_Fe-S-bd"/>
</dbReference>
<keyword evidence="1" id="KW-0004">4Fe-4S</keyword>
<feature type="domain" description="4Fe-4S ferredoxin-type" evidence="5">
    <location>
        <begin position="345"/>
        <end position="374"/>
    </location>
</feature>
<accession>A0A5C1QGP0</accession>
<evidence type="ECO:0000259" key="5">
    <source>
        <dbReference type="PROSITE" id="PS51379"/>
    </source>
</evidence>
<dbReference type="Pfam" id="PF14697">
    <property type="entry name" value="Fer4_21"/>
    <property type="match status" value="1"/>
</dbReference>
<evidence type="ECO:0000256" key="4">
    <source>
        <dbReference type="ARBA" id="ARBA00023014"/>
    </source>
</evidence>
<dbReference type="OrthoDB" id="9807879at2"/>
<dbReference type="EMBL" id="CP036150">
    <property type="protein sequence ID" value="QEN07265.1"/>
    <property type="molecule type" value="Genomic_DNA"/>
</dbReference>
<dbReference type="GO" id="GO:0051539">
    <property type="term" value="F:4 iron, 4 sulfur cluster binding"/>
    <property type="evidence" value="ECO:0007669"/>
    <property type="project" value="UniProtKB-KW"/>
</dbReference>
<dbReference type="Gene3D" id="3.30.70.20">
    <property type="match status" value="1"/>
</dbReference>
<gene>
    <name evidence="6" type="ORF">EXM22_04410</name>
</gene>
<dbReference type="SUPFAM" id="SSF54862">
    <property type="entry name" value="4Fe-4S ferredoxins"/>
    <property type="match status" value="1"/>
</dbReference>
<dbReference type="Proteomes" id="UP000324209">
    <property type="component" value="Chromosome"/>
</dbReference>
<dbReference type="PANTHER" id="PTHR24960:SF76">
    <property type="entry name" value="4FE-4S FERREDOXIN-TYPE DOMAIN-CONTAINING PROTEIN"/>
    <property type="match status" value="1"/>
</dbReference>
<evidence type="ECO:0000256" key="3">
    <source>
        <dbReference type="ARBA" id="ARBA00023004"/>
    </source>
</evidence>
<dbReference type="RefSeq" id="WP_149485347.1">
    <property type="nucleotide sequence ID" value="NZ_CP036150.1"/>
</dbReference>
<dbReference type="KEGG" id="ock:EXM22_04410"/>
<keyword evidence="7" id="KW-1185">Reference proteome</keyword>
<proteinExistence type="predicted"/>
<dbReference type="InterPro" id="IPR007160">
    <property type="entry name" value="DUF362"/>
</dbReference>
<evidence type="ECO:0000313" key="7">
    <source>
        <dbReference type="Proteomes" id="UP000324209"/>
    </source>
</evidence>
<dbReference type="InterPro" id="IPR050157">
    <property type="entry name" value="PSI_iron-sulfur_center"/>
</dbReference>
<reference evidence="6 7" key="1">
    <citation type="submission" date="2019-02" db="EMBL/GenBank/DDBJ databases">
        <title>Complete Genome Sequence and Methylome Analysis of free living Spirochaetas.</title>
        <authorList>
            <person name="Fomenkov A."/>
            <person name="Dubinina G."/>
            <person name="Leshcheva N."/>
            <person name="Mikheeva N."/>
            <person name="Grabovich M."/>
            <person name="Vincze T."/>
            <person name="Roberts R.J."/>
        </authorList>
    </citation>
    <scope>NUCLEOTIDE SEQUENCE [LARGE SCALE GENOMIC DNA]</scope>
    <source>
        <strain evidence="6 7">K2</strain>
    </source>
</reference>
<dbReference type="Pfam" id="PF04015">
    <property type="entry name" value="DUF362"/>
    <property type="match status" value="1"/>
</dbReference>
<protein>
    <submittedName>
        <fullName evidence="6">DUF362 domain-containing protein</fullName>
    </submittedName>
</protein>
<dbReference type="PROSITE" id="PS51379">
    <property type="entry name" value="4FE4S_FER_2"/>
    <property type="match status" value="2"/>
</dbReference>
<keyword evidence="2" id="KW-0479">Metal-binding</keyword>
<keyword evidence="4" id="KW-0411">Iron-sulfur</keyword>
<keyword evidence="3" id="KW-0408">Iron</keyword>
<name>A0A5C1QGP0_9SPIO</name>
<dbReference type="AlphaFoldDB" id="A0A5C1QGP0"/>
<evidence type="ECO:0000313" key="6">
    <source>
        <dbReference type="EMBL" id="QEN07265.1"/>
    </source>
</evidence>
<dbReference type="GO" id="GO:0046872">
    <property type="term" value="F:metal ion binding"/>
    <property type="evidence" value="ECO:0007669"/>
    <property type="project" value="UniProtKB-KW"/>
</dbReference>
<dbReference type="PANTHER" id="PTHR24960">
    <property type="entry name" value="PHOTOSYSTEM I IRON-SULFUR CENTER-RELATED"/>
    <property type="match status" value="1"/>
</dbReference>
<dbReference type="InterPro" id="IPR017900">
    <property type="entry name" value="4Fe4S_Fe_S_CS"/>
</dbReference>
<evidence type="ECO:0000256" key="2">
    <source>
        <dbReference type="ARBA" id="ARBA00022723"/>
    </source>
</evidence>
<dbReference type="PROSITE" id="PS00198">
    <property type="entry name" value="4FE4S_FER_1"/>
    <property type="match status" value="1"/>
</dbReference>
<sequence>MKKPIVTVVSCPEYDVKMIQDQIEMIISTTTFPDVMNKSVLLKPNMLSGSDPAKAVTTHPAFIKAVIRSLKKRGASRIAVGDSPGVASADAAGKKSGIKDAVESEGAQWAVFNDVVSVPCPNGKKQKQFYLASISQEVDLIISLPKMKTHEMMYYTGAVKNLFGLIPGLKKSRFHLNFPEKEDFASMIVDLLETVKPAYSLMDAIVSMEGPGPGSGTPRQTGLILGSDNAAALDWTAAEIMGYNGIDIPILKEIVNRGEWLHSETVIEYPRLHPDELKINDFKRVHVLKDTGFFKKKTPPALYNAVKNLYVPRPFFEASPCIVCRRCVDICPAKALSVVKKNPRKKIKIDYKLCIRCYCCHEVCPVEAIRIGRI</sequence>
<organism evidence="6 7">
    <name type="scientific">Oceanispirochaeta crateris</name>
    <dbReference type="NCBI Taxonomy" id="2518645"/>
    <lineage>
        <taxon>Bacteria</taxon>
        <taxon>Pseudomonadati</taxon>
        <taxon>Spirochaetota</taxon>
        <taxon>Spirochaetia</taxon>
        <taxon>Spirochaetales</taxon>
        <taxon>Spirochaetaceae</taxon>
        <taxon>Oceanispirochaeta</taxon>
    </lineage>
</organism>
<feature type="domain" description="4Fe-4S ferredoxin-type" evidence="5">
    <location>
        <begin position="312"/>
        <end position="341"/>
    </location>
</feature>
<evidence type="ECO:0000256" key="1">
    <source>
        <dbReference type="ARBA" id="ARBA00022485"/>
    </source>
</evidence>